<evidence type="ECO:0000313" key="1">
    <source>
        <dbReference type="EMBL" id="GBF09536.1"/>
    </source>
</evidence>
<dbReference type="Proteomes" id="UP000291213">
    <property type="component" value="Unassembled WGS sequence"/>
</dbReference>
<name>A0A401HAP6_AERPX</name>
<dbReference type="OrthoDB" id="379407at2157"/>
<organism evidence="1 2">
    <name type="scientific">Aeropyrum pernix</name>
    <dbReference type="NCBI Taxonomy" id="56636"/>
    <lineage>
        <taxon>Archaea</taxon>
        <taxon>Thermoproteota</taxon>
        <taxon>Thermoprotei</taxon>
        <taxon>Desulfurococcales</taxon>
        <taxon>Desulfurococcaceae</taxon>
        <taxon>Aeropyrum</taxon>
    </lineage>
</organism>
<evidence type="ECO:0000313" key="2">
    <source>
        <dbReference type="Proteomes" id="UP000291213"/>
    </source>
</evidence>
<gene>
    <name evidence="1" type="ORF">apy_12610</name>
</gene>
<accession>A0A401HAP6</accession>
<sequence>METPERIGLALITFLSSPIKPGSLHRLLPSGIFEARLGEAYIVARAAYKAFKSGEDLGSGRLDAKSLGLGKIISSSIIETFDSIGEKPIPGVHAAIITLSLLAGLAEREGRVLSQNLSTAVRRVLYRSSPEDSVSLVESLEAVGASSLVEVLEKEGIRRSTILAYGYTLGDIFEKIQDADTGFSINMKGYGRLLTVYRAASKQKNLVAASIASYLEAMKLVGVEAPALNARELVEADRRLRSQGFRGERLLGLAAAGTALAYLEKPMPIASI</sequence>
<protein>
    <submittedName>
        <fullName evidence="1">Uncharacterized protein</fullName>
    </submittedName>
</protein>
<dbReference type="EMBL" id="BDMD01000075">
    <property type="protein sequence ID" value="GBF09536.1"/>
    <property type="molecule type" value="Genomic_DNA"/>
</dbReference>
<dbReference type="RefSeq" id="WP_131160500.1">
    <property type="nucleotide sequence ID" value="NZ_BDMD01000075.1"/>
</dbReference>
<dbReference type="AlphaFoldDB" id="A0A401HAP6"/>
<comment type="caution">
    <text evidence="1">The sequence shown here is derived from an EMBL/GenBank/DDBJ whole genome shotgun (WGS) entry which is preliminary data.</text>
</comment>
<reference evidence="1 2" key="1">
    <citation type="submission" date="2017-02" db="EMBL/GenBank/DDBJ databases">
        <title>isolation and characterization of a novel temperate virus Aeropyrum globular virus 1 infecting hyperthermophilic archaeon Aeropyrum.</title>
        <authorList>
            <person name="Yumiya M."/>
            <person name="Yoshida T."/>
            <person name="Sako Y."/>
        </authorList>
    </citation>
    <scope>NUCLEOTIDE SEQUENCE [LARGE SCALE GENOMIC DNA]</scope>
    <source>
        <strain evidence="1 2">YK1-12-2013</strain>
    </source>
</reference>
<proteinExistence type="predicted"/>